<name>A0A2A9NHA9_9AGAR</name>
<evidence type="ECO:0000313" key="3">
    <source>
        <dbReference type="Proteomes" id="UP000242287"/>
    </source>
</evidence>
<protein>
    <submittedName>
        <fullName evidence="2">Uncharacterized protein</fullName>
    </submittedName>
</protein>
<evidence type="ECO:0000313" key="2">
    <source>
        <dbReference type="EMBL" id="PFH47661.1"/>
    </source>
</evidence>
<feature type="region of interest" description="Disordered" evidence="1">
    <location>
        <begin position="385"/>
        <end position="412"/>
    </location>
</feature>
<feature type="compositionally biased region" description="Basic and acidic residues" evidence="1">
    <location>
        <begin position="293"/>
        <end position="308"/>
    </location>
</feature>
<accession>A0A2A9NHA9</accession>
<dbReference type="AlphaFoldDB" id="A0A2A9NHA9"/>
<sequence length="522" mass="55489">MSTPAIAPAVASPSTPAEEWPKKTTSAIVSETSEQGQPVNSPPPPQSEMTASDSTGPLTPIEKKVPGAYPATPHSETAPQPLQQQSTVGGGILETAKSYVPTREGMGQAIQSATETVKQYLPEAVTGSGQVKSAVEGVSPLVDAPPPAKNLVGEGEGSEMMDTGSETANRTGEGGVDSVRVEEIPAEPAVDKSTEIETEQKQDEESKLPLEQETTVPSSVVRQGEDILNSLEKRLLIHIIGGETLQDNTGGYTCDCMLPGHPTPDMMKWLIEGRLLGDAIRAQEAQLSADQGVEDKEAKDELPVEKTTENIASTRAETINETIKSGPESLDSPPTAELLASDQKIKSEMESSLPITSTDADNGEPRRSSMGQYVIIPHRLENIQEKTRDNRLGPAVTPPSPTPDVTESELSSGGVFSRLRRFSAGAAMQRPRSRSRSEAECVPASAKTVPMSQTLSEETKDLDEDVGVDAGAGPGIGHESPGKSPKRVGFMKRIKGDVKVMIGEIQHDKAKIEEGKRLKGEL</sequence>
<proteinExistence type="predicted"/>
<evidence type="ECO:0000256" key="1">
    <source>
        <dbReference type="SAM" id="MobiDB-lite"/>
    </source>
</evidence>
<feature type="compositionally biased region" description="Polar residues" evidence="1">
    <location>
        <begin position="47"/>
        <end position="57"/>
    </location>
</feature>
<feature type="region of interest" description="Disordered" evidence="1">
    <location>
        <begin position="139"/>
        <end position="220"/>
    </location>
</feature>
<dbReference type="EMBL" id="KZ302099">
    <property type="protein sequence ID" value="PFH47661.1"/>
    <property type="molecule type" value="Genomic_DNA"/>
</dbReference>
<feature type="region of interest" description="Disordered" evidence="1">
    <location>
        <begin position="425"/>
        <end position="489"/>
    </location>
</feature>
<reference evidence="2 3" key="1">
    <citation type="submission" date="2014-02" db="EMBL/GenBank/DDBJ databases">
        <title>Transposable element dynamics among asymbiotic and ectomycorrhizal Amanita fungi.</title>
        <authorList>
            <consortium name="DOE Joint Genome Institute"/>
            <person name="Hess J."/>
            <person name="Skrede I."/>
            <person name="Wolfe B."/>
            <person name="LaButti K."/>
            <person name="Ohm R.A."/>
            <person name="Grigoriev I.V."/>
            <person name="Pringle A."/>
        </authorList>
    </citation>
    <scope>NUCLEOTIDE SEQUENCE [LARGE SCALE GENOMIC DNA]</scope>
    <source>
        <strain evidence="2 3">SKay4041</strain>
    </source>
</reference>
<feature type="region of interest" description="Disordered" evidence="1">
    <location>
        <begin position="287"/>
        <end position="336"/>
    </location>
</feature>
<dbReference type="OrthoDB" id="3268823at2759"/>
<feature type="compositionally biased region" description="Polar residues" evidence="1">
    <location>
        <begin position="309"/>
        <end position="323"/>
    </location>
</feature>
<feature type="compositionally biased region" description="Basic and acidic residues" evidence="1">
    <location>
        <begin position="179"/>
        <end position="210"/>
    </location>
</feature>
<feature type="region of interest" description="Disordered" evidence="1">
    <location>
        <begin position="1"/>
        <end position="90"/>
    </location>
</feature>
<keyword evidence="3" id="KW-1185">Reference proteome</keyword>
<feature type="compositionally biased region" description="Polar residues" evidence="1">
    <location>
        <begin position="23"/>
        <end position="39"/>
    </location>
</feature>
<feature type="region of interest" description="Disordered" evidence="1">
    <location>
        <begin position="348"/>
        <end position="368"/>
    </location>
</feature>
<organism evidence="2 3">
    <name type="scientific">Amanita thiersii Skay4041</name>
    <dbReference type="NCBI Taxonomy" id="703135"/>
    <lineage>
        <taxon>Eukaryota</taxon>
        <taxon>Fungi</taxon>
        <taxon>Dikarya</taxon>
        <taxon>Basidiomycota</taxon>
        <taxon>Agaricomycotina</taxon>
        <taxon>Agaricomycetes</taxon>
        <taxon>Agaricomycetidae</taxon>
        <taxon>Agaricales</taxon>
        <taxon>Pluteineae</taxon>
        <taxon>Amanitaceae</taxon>
        <taxon>Amanita</taxon>
    </lineage>
</organism>
<gene>
    <name evidence="2" type="ORF">AMATHDRAFT_6540</name>
</gene>
<dbReference type="Proteomes" id="UP000242287">
    <property type="component" value="Unassembled WGS sequence"/>
</dbReference>
<feature type="compositionally biased region" description="Polar residues" evidence="1">
    <location>
        <begin position="74"/>
        <end position="87"/>
    </location>
</feature>